<dbReference type="InterPro" id="IPR009081">
    <property type="entry name" value="PP-bd_ACP"/>
</dbReference>
<accession>A0ABT2ZRA1</accession>
<gene>
    <name evidence="2" type="ORF">OEZ71_15400</name>
</gene>
<dbReference type="Pfam" id="PF00550">
    <property type="entry name" value="PP-binding"/>
    <property type="match status" value="1"/>
</dbReference>
<keyword evidence="3" id="KW-1185">Reference proteome</keyword>
<dbReference type="EMBL" id="JAOWKZ010000004">
    <property type="protein sequence ID" value="MCV2873684.1"/>
    <property type="molecule type" value="Genomic_DNA"/>
</dbReference>
<dbReference type="Gene3D" id="1.10.1200.10">
    <property type="entry name" value="ACP-like"/>
    <property type="match status" value="1"/>
</dbReference>
<dbReference type="InterPro" id="IPR036736">
    <property type="entry name" value="ACP-like_sf"/>
</dbReference>
<evidence type="ECO:0000313" key="2">
    <source>
        <dbReference type="EMBL" id="MCV2873684.1"/>
    </source>
</evidence>
<proteinExistence type="predicted"/>
<protein>
    <submittedName>
        <fullName evidence="2">Acyl carrier protein</fullName>
    </submittedName>
</protein>
<dbReference type="Proteomes" id="UP001652564">
    <property type="component" value="Unassembled WGS sequence"/>
</dbReference>
<organism evidence="2 3">
    <name type="scientific">Albidovulum litorale</name>
    <dbReference type="NCBI Taxonomy" id="2984134"/>
    <lineage>
        <taxon>Bacteria</taxon>
        <taxon>Pseudomonadati</taxon>
        <taxon>Pseudomonadota</taxon>
        <taxon>Alphaproteobacteria</taxon>
        <taxon>Rhodobacterales</taxon>
        <taxon>Paracoccaceae</taxon>
        <taxon>Albidovulum</taxon>
    </lineage>
</organism>
<dbReference type="RefSeq" id="WP_263740920.1">
    <property type="nucleotide sequence ID" value="NZ_JAOWKZ010000004.1"/>
</dbReference>
<name>A0ABT2ZRA1_9RHOB</name>
<evidence type="ECO:0000313" key="3">
    <source>
        <dbReference type="Proteomes" id="UP001652564"/>
    </source>
</evidence>
<evidence type="ECO:0000259" key="1">
    <source>
        <dbReference type="PROSITE" id="PS50075"/>
    </source>
</evidence>
<feature type="domain" description="Carrier" evidence="1">
    <location>
        <begin position="1"/>
        <end position="80"/>
    </location>
</feature>
<reference evidence="2 3" key="1">
    <citation type="submission" date="2022-10" db="EMBL/GenBank/DDBJ databases">
        <title>Defluviimonas sp. nov., isolated from ocean surface sediments.</title>
        <authorList>
            <person name="He W."/>
            <person name="Wang L."/>
            <person name="Zhang D.-F."/>
        </authorList>
    </citation>
    <scope>NUCLEOTIDE SEQUENCE [LARGE SCALE GENOMIC DNA]</scope>
    <source>
        <strain evidence="2 3">WL0050</strain>
    </source>
</reference>
<dbReference type="SUPFAM" id="SSF47336">
    <property type="entry name" value="ACP-like"/>
    <property type="match status" value="1"/>
</dbReference>
<comment type="caution">
    <text evidence="2">The sequence shown here is derived from an EMBL/GenBank/DDBJ whole genome shotgun (WGS) entry which is preliminary data.</text>
</comment>
<sequence>MTRDSIEQILTAELATIAPDIDMKDVDRSQDLREEFDIDSIDFLNLVTALAKRFGLEMPEADYPQMDTFDHLCDYLVAKTG</sequence>
<dbReference type="PROSITE" id="PS50075">
    <property type="entry name" value="CARRIER"/>
    <property type="match status" value="1"/>
</dbReference>